<keyword evidence="1" id="KW-1133">Transmembrane helix</keyword>
<protein>
    <submittedName>
        <fullName evidence="2">Uncharacterized protein</fullName>
    </submittedName>
</protein>
<accession>A0ABV0M9H1</accession>
<keyword evidence="1" id="KW-0472">Membrane</keyword>
<reference evidence="2 3" key="1">
    <citation type="submission" date="2024-05" db="EMBL/GenBank/DDBJ databases">
        <title>Neorhizobium sp. Rsf11, a plant growth promoting and heavy metal resistant PAH-degrader.</title>
        <authorList>
            <person name="Golubev S.N."/>
            <person name="Muratova A.Y."/>
            <person name="Markelova M.I."/>
        </authorList>
    </citation>
    <scope>NUCLEOTIDE SEQUENCE [LARGE SCALE GENOMIC DNA]</scope>
    <source>
        <strain evidence="2 3">Rsf11</strain>
    </source>
</reference>
<feature type="transmembrane region" description="Helical" evidence="1">
    <location>
        <begin position="129"/>
        <end position="153"/>
    </location>
</feature>
<dbReference type="RefSeq" id="WP_227705834.1">
    <property type="nucleotide sequence ID" value="NZ_JBEAAL010000025.1"/>
</dbReference>
<evidence type="ECO:0000313" key="3">
    <source>
        <dbReference type="Proteomes" id="UP001496627"/>
    </source>
</evidence>
<gene>
    <name evidence="2" type="ORF">ABK249_25790</name>
</gene>
<sequence length="167" mass="19075">MSKDDDPSRLQLALTWTVVALAIVLLLFGILLHGFSAEVHQRFWSDIFGRLGGPMTFRFILQPAMALLAALPDGISDARHGHSSFFWTNWRDPTVRHGRLREGLISTARVLFLGIGMDVIYQLREFDRFYPAEAVVMALLLALIPYFVFRWLVELIAGRWFARKPTS</sequence>
<name>A0ABV0M9H1_9HYPH</name>
<organism evidence="2 3">
    <name type="scientific">Neorhizobium phenanthreniclasticum</name>
    <dbReference type="NCBI Taxonomy" id="3157917"/>
    <lineage>
        <taxon>Bacteria</taxon>
        <taxon>Pseudomonadati</taxon>
        <taxon>Pseudomonadota</taxon>
        <taxon>Alphaproteobacteria</taxon>
        <taxon>Hyphomicrobiales</taxon>
        <taxon>Rhizobiaceae</taxon>
        <taxon>Rhizobium/Agrobacterium group</taxon>
        <taxon>Neorhizobium</taxon>
    </lineage>
</organism>
<evidence type="ECO:0000256" key="1">
    <source>
        <dbReference type="SAM" id="Phobius"/>
    </source>
</evidence>
<keyword evidence="1" id="KW-0812">Transmembrane</keyword>
<keyword evidence="3" id="KW-1185">Reference proteome</keyword>
<dbReference type="Proteomes" id="UP001496627">
    <property type="component" value="Unassembled WGS sequence"/>
</dbReference>
<feature type="transmembrane region" description="Helical" evidence="1">
    <location>
        <begin position="12"/>
        <end position="35"/>
    </location>
</feature>
<comment type="caution">
    <text evidence="2">The sequence shown here is derived from an EMBL/GenBank/DDBJ whole genome shotgun (WGS) entry which is preliminary data.</text>
</comment>
<dbReference type="EMBL" id="JBEAAL010000025">
    <property type="protein sequence ID" value="MEQ1408348.1"/>
    <property type="molecule type" value="Genomic_DNA"/>
</dbReference>
<evidence type="ECO:0000313" key="2">
    <source>
        <dbReference type="EMBL" id="MEQ1408348.1"/>
    </source>
</evidence>
<feature type="transmembrane region" description="Helical" evidence="1">
    <location>
        <begin position="104"/>
        <end position="123"/>
    </location>
</feature>
<proteinExistence type="predicted"/>